<comment type="caution">
    <text evidence="2">The sequence shown here is derived from an EMBL/GenBank/DDBJ whole genome shotgun (WGS) entry which is preliminary data.</text>
</comment>
<proteinExistence type="predicted"/>
<dbReference type="EMBL" id="QXQB01000001">
    <property type="protein sequence ID" value="RJX41314.1"/>
    <property type="molecule type" value="Genomic_DNA"/>
</dbReference>
<dbReference type="RefSeq" id="WP_120107669.1">
    <property type="nucleotide sequence ID" value="NZ_QXQB01000001.1"/>
</dbReference>
<dbReference type="OrthoDB" id="72213at2"/>
<protein>
    <submittedName>
        <fullName evidence="2">DUF3885 domain-containing protein</fullName>
    </submittedName>
</protein>
<keyword evidence="3" id="KW-1185">Reference proteome</keyword>
<accession>A0A3A6Q654</accession>
<evidence type="ECO:0000313" key="3">
    <source>
        <dbReference type="Proteomes" id="UP000267798"/>
    </source>
</evidence>
<dbReference type="InterPro" id="IPR024976">
    <property type="entry name" value="DUF3885"/>
</dbReference>
<evidence type="ECO:0000259" key="1">
    <source>
        <dbReference type="Pfam" id="PF13021"/>
    </source>
</evidence>
<sequence length="215" mass="24673">MSIKAFIEQQLTGVSLEPPVFYNAKIGIRFEAGPSGPAIDDQTYFAVVKERALALFQAVFQPGQTMYIVVGSYESIEPMEWEVEGMVDFATTFLNPRLKQELEEIYREPSLDEDTSELIGYSITYGVHCTVSDVDCASLLGAIGGFSEQKETVVDRIYFVDPDRRILFHMYDHRGIDIVASRKEDLAFLYHQYNDWILDYDREQIDEIFGTELQY</sequence>
<evidence type="ECO:0000313" key="2">
    <source>
        <dbReference type="EMBL" id="RJX41314.1"/>
    </source>
</evidence>
<reference evidence="2 3" key="1">
    <citation type="submission" date="2018-09" db="EMBL/GenBank/DDBJ databases">
        <title>Paenibacillus aracenensis nov. sp. isolated from a cave in southern Spain.</title>
        <authorList>
            <person name="Jurado V."/>
            <person name="Gutierrez-Patricio S."/>
            <person name="Gonzalez-Pimentel J.L."/>
            <person name="Miller A.Z."/>
            <person name="Laiz L."/>
            <person name="Saiz-Jimenez C."/>
        </authorList>
    </citation>
    <scope>NUCLEOTIDE SEQUENCE [LARGE SCALE GENOMIC DNA]</scope>
    <source>
        <strain evidence="2 3">JCM 19203</strain>
    </source>
</reference>
<name>A0A3A6Q654_9BACL</name>
<feature type="domain" description="DUF3885" evidence="1">
    <location>
        <begin position="4"/>
        <end position="201"/>
    </location>
</feature>
<gene>
    <name evidence="2" type="ORF">D3P09_04845</name>
</gene>
<dbReference type="AlphaFoldDB" id="A0A3A6Q654"/>
<organism evidence="2 3">
    <name type="scientific">Paenibacillus pinisoli</name>
    <dbReference type="NCBI Taxonomy" id="1276110"/>
    <lineage>
        <taxon>Bacteria</taxon>
        <taxon>Bacillati</taxon>
        <taxon>Bacillota</taxon>
        <taxon>Bacilli</taxon>
        <taxon>Bacillales</taxon>
        <taxon>Paenibacillaceae</taxon>
        <taxon>Paenibacillus</taxon>
    </lineage>
</organism>
<dbReference type="Proteomes" id="UP000267798">
    <property type="component" value="Unassembled WGS sequence"/>
</dbReference>
<dbReference type="Pfam" id="PF13021">
    <property type="entry name" value="DUF3885"/>
    <property type="match status" value="1"/>
</dbReference>